<dbReference type="InterPro" id="IPR038765">
    <property type="entry name" value="Papain-like_cys_pep_sf"/>
</dbReference>
<dbReference type="Proteomes" id="UP000823388">
    <property type="component" value="Chromosome 2N"/>
</dbReference>
<dbReference type="AlphaFoldDB" id="A0A8T0VEM8"/>
<evidence type="ECO:0000259" key="2">
    <source>
        <dbReference type="SMART" id="SM00848"/>
    </source>
</evidence>
<feature type="chain" id="PRO_5035824597" description="Cathepsin propeptide inhibitor domain-containing protein" evidence="1">
    <location>
        <begin position="21"/>
        <end position="105"/>
    </location>
</feature>
<evidence type="ECO:0000313" key="4">
    <source>
        <dbReference type="Proteomes" id="UP000823388"/>
    </source>
</evidence>
<proteinExistence type="predicted"/>
<dbReference type="EMBL" id="CM029040">
    <property type="protein sequence ID" value="KAG2633268.1"/>
    <property type="molecule type" value="Genomic_DNA"/>
</dbReference>
<organism evidence="3 4">
    <name type="scientific">Panicum virgatum</name>
    <name type="common">Blackwell switchgrass</name>
    <dbReference type="NCBI Taxonomy" id="38727"/>
    <lineage>
        <taxon>Eukaryota</taxon>
        <taxon>Viridiplantae</taxon>
        <taxon>Streptophyta</taxon>
        <taxon>Embryophyta</taxon>
        <taxon>Tracheophyta</taxon>
        <taxon>Spermatophyta</taxon>
        <taxon>Magnoliopsida</taxon>
        <taxon>Liliopsida</taxon>
        <taxon>Poales</taxon>
        <taxon>Poaceae</taxon>
        <taxon>PACMAD clade</taxon>
        <taxon>Panicoideae</taxon>
        <taxon>Panicodae</taxon>
        <taxon>Paniceae</taxon>
        <taxon>Panicinae</taxon>
        <taxon>Panicum</taxon>
        <taxon>Panicum sect. Hiantes</taxon>
    </lineage>
</organism>
<evidence type="ECO:0000256" key="1">
    <source>
        <dbReference type="SAM" id="SignalP"/>
    </source>
</evidence>
<dbReference type="SUPFAM" id="SSF54001">
    <property type="entry name" value="Cysteine proteinases"/>
    <property type="match status" value="1"/>
</dbReference>
<feature type="domain" description="Cathepsin propeptide inhibitor" evidence="2">
    <location>
        <begin position="41"/>
        <end position="96"/>
    </location>
</feature>
<reference evidence="3" key="1">
    <citation type="submission" date="2020-05" db="EMBL/GenBank/DDBJ databases">
        <title>WGS assembly of Panicum virgatum.</title>
        <authorList>
            <person name="Lovell J.T."/>
            <person name="Jenkins J."/>
            <person name="Shu S."/>
            <person name="Juenger T.E."/>
            <person name="Schmutz J."/>
        </authorList>
    </citation>
    <scope>NUCLEOTIDE SEQUENCE</scope>
    <source>
        <strain evidence="3">AP13</strain>
    </source>
</reference>
<keyword evidence="4" id="KW-1185">Reference proteome</keyword>
<dbReference type="Pfam" id="PF08246">
    <property type="entry name" value="Inhibitor_I29"/>
    <property type="match status" value="1"/>
</dbReference>
<keyword evidence="1" id="KW-0732">Signal</keyword>
<sequence>MVRSALYVVALAAAIALALTQASFTFTEEDLASDDSMWALYERWAAHHEHVVVHGHGEKARRFAIFKNNTRWIRDRYGNKGKYAINIFGDMTYEEITTVATGLRP</sequence>
<protein>
    <recommendedName>
        <fullName evidence="2">Cathepsin propeptide inhibitor domain-containing protein</fullName>
    </recommendedName>
</protein>
<name>A0A8T0VEM8_PANVG</name>
<evidence type="ECO:0000313" key="3">
    <source>
        <dbReference type="EMBL" id="KAG2633268.1"/>
    </source>
</evidence>
<dbReference type="InterPro" id="IPR013201">
    <property type="entry name" value="Prot_inhib_I29"/>
</dbReference>
<feature type="signal peptide" evidence="1">
    <location>
        <begin position="1"/>
        <end position="20"/>
    </location>
</feature>
<comment type="caution">
    <text evidence="3">The sequence shown here is derived from an EMBL/GenBank/DDBJ whole genome shotgun (WGS) entry which is preliminary data.</text>
</comment>
<dbReference type="Gene3D" id="1.10.287.2250">
    <property type="match status" value="1"/>
</dbReference>
<accession>A0A8T0VEM8</accession>
<gene>
    <name evidence="3" type="ORF">PVAP13_2NG261500</name>
</gene>
<dbReference type="SMART" id="SM00848">
    <property type="entry name" value="Inhibitor_I29"/>
    <property type="match status" value="1"/>
</dbReference>